<dbReference type="Proteomes" id="UP000320333">
    <property type="component" value="Unassembled WGS sequence"/>
</dbReference>
<gene>
    <name evidence="2" type="ORF">CcCBS67573_g10346</name>
</gene>
<dbReference type="OrthoDB" id="2133213at2759"/>
<feature type="transmembrane region" description="Helical" evidence="1">
    <location>
        <begin position="12"/>
        <end position="30"/>
    </location>
</feature>
<dbReference type="EMBL" id="QEAP01001397">
    <property type="protein sequence ID" value="TPX45827.1"/>
    <property type="molecule type" value="Genomic_DNA"/>
</dbReference>
<name>A0A507D3A8_9FUNG</name>
<reference evidence="2 3" key="1">
    <citation type="journal article" date="2019" name="Sci. Rep.">
        <title>Comparative genomics of chytrid fungi reveal insights into the obligate biotrophic and pathogenic lifestyle of Synchytrium endobioticum.</title>
        <authorList>
            <person name="van de Vossenberg B.T.L.H."/>
            <person name="Warris S."/>
            <person name="Nguyen H.D.T."/>
            <person name="van Gent-Pelzer M.P.E."/>
            <person name="Joly D.L."/>
            <person name="van de Geest H.C."/>
            <person name="Bonants P.J.M."/>
            <person name="Smith D.S."/>
            <person name="Levesque C.A."/>
            <person name="van der Lee T.A.J."/>
        </authorList>
    </citation>
    <scope>NUCLEOTIDE SEQUENCE [LARGE SCALE GENOMIC DNA]</scope>
    <source>
        <strain evidence="2 3">CBS 675.73</strain>
    </source>
</reference>
<proteinExistence type="predicted"/>
<keyword evidence="1" id="KW-0812">Transmembrane</keyword>
<organism evidence="2 3">
    <name type="scientific">Chytriomyces confervae</name>
    <dbReference type="NCBI Taxonomy" id="246404"/>
    <lineage>
        <taxon>Eukaryota</taxon>
        <taxon>Fungi</taxon>
        <taxon>Fungi incertae sedis</taxon>
        <taxon>Chytridiomycota</taxon>
        <taxon>Chytridiomycota incertae sedis</taxon>
        <taxon>Chytridiomycetes</taxon>
        <taxon>Chytridiales</taxon>
        <taxon>Chytriomycetaceae</taxon>
        <taxon>Chytriomyces</taxon>
    </lineage>
</organism>
<comment type="caution">
    <text evidence="2">The sequence shown here is derived from an EMBL/GenBank/DDBJ whole genome shotgun (WGS) entry which is preliminary data.</text>
</comment>
<protein>
    <submittedName>
        <fullName evidence="2">Uncharacterized protein</fullName>
    </submittedName>
</protein>
<keyword evidence="3" id="KW-1185">Reference proteome</keyword>
<dbReference type="AlphaFoldDB" id="A0A507D3A8"/>
<evidence type="ECO:0000256" key="1">
    <source>
        <dbReference type="SAM" id="Phobius"/>
    </source>
</evidence>
<keyword evidence="1" id="KW-0472">Membrane</keyword>
<accession>A0A507D3A8</accession>
<evidence type="ECO:0000313" key="2">
    <source>
        <dbReference type="EMBL" id="TPX45827.1"/>
    </source>
</evidence>
<evidence type="ECO:0000313" key="3">
    <source>
        <dbReference type="Proteomes" id="UP000320333"/>
    </source>
</evidence>
<keyword evidence="1" id="KW-1133">Transmembrane helix</keyword>
<sequence>MDTASDRSSLQYAKTAVALGSAAVFGGILLRMRMRSKGQMELPMARLMMESASARAADPKLAAYMFAGRAFFTGTALTLSASLAMTMGVAAALDLKEFSQKMKSLSKGSVLNGKYSENHDDEVDDAEYEFLLAFRDEAEREQR</sequence>
<feature type="transmembrane region" description="Helical" evidence="1">
    <location>
        <begin position="70"/>
        <end position="93"/>
    </location>
</feature>